<comment type="subcellular location">
    <subcellularLocation>
        <location evidence="1">Cytoplasm</location>
    </subcellularLocation>
</comment>
<organism evidence="11 12">
    <name type="scientific">Saitoella complicata (strain BCRC 22490 / CBS 7301 / JCM 7358 / NBRC 10748 / NRRL Y-17804)</name>
    <dbReference type="NCBI Taxonomy" id="698492"/>
    <lineage>
        <taxon>Eukaryota</taxon>
        <taxon>Fungi</taxon>
        <taxon>Dikarya</taxon>
        <taxon>Ascomycota</taxon>
        <taxon>Taphrinomycotina</taxon>
        <taxon>Taphrinomycotina incertae sedis</taxon>
        <taxon>Saitoella</taxon>
    </lineage>
</organism>
<evidence type="ECO:0000256" key="1">
    <source>
        <dbReference type="ARBA" id="ARBA00004496"/>
    </source>
</evidence>
<reference evidence="11 12" key="3">
    <citation type="journal article" date="2015" name="Genome Announc.">
        <title>Draft Genome Sequence of the Archiascomycetous Yeast Saitoella complicata.</title>
        <authorList>
            <person name="Yamauchi K."/>
            <person name="Kondo S."/>
            <person name="Hamamoto M."/>
            <person name="Takahashi Y."/>
            <person name="Ogura Y."/>
            <person name="Hayashi T."/>
            <person name="Nishida H."/>
        </authorList>
    </citation>
    <scope>NUCLEOTIDE SEQUENCE [LARGE SCALE GENOMIC DNA]</scope>
    <source>
        <strain evidence="11 12">NRRL Y-17804</strain>
    </source>
</reference>
<keyword evidence="4" id="KW-0677">Repeat</keyword>
<protein>
    <recommendedName>
        <fullName evidence="10">ABC transporter domain-containing protein</fullName>
    </recommendedName>
</protein>
<dbReference type="PROSITE" id="PS50893">
    <property type="entry name" value="ABC_TRANSPORTER_2"/>
    <property type="match status" value="2"/>
</dbReference>
<dbReference type="Gene3D" id="3.40.50.300">
    <property type="entry name" value="P-loop containing nucleotide triphosphate hydrolases"/>
    <property type="match status" value="2"/>
</dbReference>
<evidence type="ECO:0000256" key="7">
    <source>
        <dbReference type="PROSITE-ProRule" id="PRU00103"/>
    </source>
</evidence>
<reference evidence="11 12" key="2">
    <citation type="journal article" date="2014" name="J. Gen. Appl. Microbiol.">
        <title>The early diverging ascomycetous budding yeast Saitoella complicata has three histone deacetylases belonging to the Clr6, Hos2, and Rpd3 lineages.</title>
        <authorList>
            <person name="Nishida H."/>
            <person name="Matsumoto T."/>
            <person name="Kondo S."/>
            <person name="Hamamoto M."/>
            <person name="Yoshikawa H."/>
        </authorList>
    </citation>
    <scope>NUCLEOTIDE SEQUENCE [LARGE SCALE GENOMIC DNA]</scope>
    <source>
        <strain evidence="11 12">NRRL Y-17804</strain>
    </source>
</reference>
<evidence type="ECO:0000256" key="2">
    <source>
        <dbReference type="ARBA" id="ARBA00011054"/>
    </source>
</evidence>
<dbReference type="EMBL" id="BACD03000048">
    <property type="protein sequence ID" value="GAO51580.1"/>
    <property type="molecule type" value="Genomic_DNA"/>
</dbReference>
<dbReference type="PANTHER" id="PTHR19211">
    <property type="entry name" value="ATP-BINDING TRANSPORT PROTEIN-RELATED"/>
    <property type="match status" value="1"/>
</dbReference>
<dbReference type="SUPFAM" id="SSF54160">
    <property type="entry name" value="Chromo domain-like"/>
    <property type="match status" value="1"/>
</dbReference>
<feature type="domain" description="ABC transporter" evidence="10">
    <location>
        <begin position="562"/>
        <end position="780"/>
    </location>
</feature>
<dbReference type="PROSITE" id="PS00211">
    <property type="entry name" value="ABC_TRANSPORTER_1"/>
    <property type="match status" value="2"/>
</dbReference>
<dbReference type="GO" id="GO:0006412">
    <property type="term" value="P:translation"/>
    <property type="evidence" value="ECO:0007669"/>
    <property type="project" value="UniProtKB-ARBA"/>
</dbReference>
<dbReference type="InterPro" id="IPR016024">
    <property type="entry name" value="ARM-type_fold"/>
</dbReference>
<dbReference type="PANTHER" id="PTHR19211:SF14">
    <property type="entry name" value="ATP-BINDING CASSETTE SUB-FAMILY F MEMBER 1"/>
    <property type="match status" value="1"/>
</dbReference>
<dbReference type="InterPro" id="IPR047038">
    <property type="entry name" value="eEF3_chromodomain-like_sf"/>
</dbReference>
<dbReference type="GO" id="GO:0006338">
    <property type="term" value="P:chromatin remodeling"/>
    <property type="evidence" value="ECO:0007669"/>
    <property type="project" value="UniProtKB-ARBA"/>
</dbReference>
<evidence type="ECO:0000256" key="6">
    <source>
        <dbReference type="ARBA" id="ARBA00022840"/>
    </source>
</evidence>
<evidence type="ECO:0000256" key="9">
    <source>
        <dbReference type="SAM" id="Phobius"/>
    </source>
</evidence>
<dbReference type="InterPro" id="IPR011989">
    <property type="entry name" value="ARM-like"/>
</dbReference>
<dbReference type="InterPro" id="IPR000953">
    <property type="entry name" value="Chromo/chromo_shadow_dom"/>
</dbReference>
<dbReference type="CDD" id="cd03221">
    <property type="entry name" value="ABCF_EF-3"/>
    <property type="match status" value="1"/>
</dbReference>
<keyword evidence="9" id="KW-0812">Transmembrane</keyword>
<dbReference type="GO" id="GO:0010468">
    <property type="term" value="P:regulation of gene expression"/>
    <property type="evidence" value="ECO:0007669"/>
    <property type="project" value="UniProtKB-ARBA"/>
</dbReference>
<gene>
    <name evidence="11" type="ORF">G7K_5679-t1</name>
</gene>
<dbReference type="Pfam" id="PF24987">
    <property type="entry name" value="HEAT_EF3_N"/>
    <property type="match status" value="1"/>
</dbReference>
<dbReference type="InterPro" id="IPR023780">
    <property type="entry name" value="Chromo_domain"/>
</dbReference>
<feature type="transmembrane region" description="Helical" evidence="9">
    <location>
        <begin position="1177"/>
        <end position="1200"/>
    </location>
</feature>
<dbReference type="PROSITE" id="PS50077">
    <property type="entry name" value="HEAT_REPEAT"/>
    <property type="match status" value="1"/>
</dbReference>
<dbReference type="InterPro" id="IPR003439">
    <property type="entry name" value="ABC_transporter-like_ATP-bd"/>
</dbReference>
<dbReference type="Gene3D" id="2.40.50.990">
    <property type="match status" value="1"/>
</dbReference>
<evidence type="ECO:0000313" key="12">
    <source>
        <dbReference type="Proteomes" id="UP000033140"/>
    </source>
</evidence>
<dbReference type="STRING" id="698492.A0A0E9NQ80"/>
<evidence type="ECO:0000259" key="10">
    <source>
        <dbReference type="PROSITE" id="PS50893"/>
    </source>
</evidence>
<dbReference type="InterPro" id="IPR003593">
    <property type="entry name" value="AAA+_ATPase"/>
</dbReference>
<dbReference type="SMART" id="SM00382">
    <property type="entry name" value="AAA"/>
    <property type="match status" value="2"/>
</dbReference>
<feature type="region of interest" description="Disordered" evidence="8">
    <location>
        <begin position="1120"/>
        <end position="1146"/>
    </location>
</feature>
<proteinExistence type="inferred from homology"/>
<dbReference type="OMA" id="EDHRKFG"/>
<dbReference type="SUPFAM" id="SSF48371">
    <property type="entry name" value="ARM repeat"/>
    <property type="match status" value="1"/>
</dbReference>
<dbReference type="GO" id="GO:0005524">
    <property type="term" value="F:ATP binding"/>
    <property type="evidence" value="ECO:0007669"/>
    <property type="project" value="UniProtKB-KW"/>
</dbReference>
<dbReference type="InterPro" id="IPR027417">
    <property type="entry name" value="P-loop_NTPase"/>
</dbReference>
<feature type="repeat" description="HEAT" evidence="7">
    <location>
        <begin position="217"/>
        <end position="252"/>
    </location>
</feature>
<dbReference type="Pfam" id="PF00005">
    <property type="entry name" value="ABC_tran"/>
    <property type="match status" value="2"/>
</dbReference>
<dbReference type="SMART" id="SM00298">
    <property type="entry name" value="CHROMO"/>
    <property type="match status" value="1"/>
</dbReference>
<keyword evidence="6" id="KW-0067">ATP-binding</keyword>
<dbReference type="GO" id="GO:0005737">
    <property type="term" value="C:cytoplasm"/>
    <property type="evidence" value="ECO:0007669"/>
    <property type="project" value="UniProtKB-SubCell"/>
</dbReference>
<dbReference type="FunFam" id="2.40.50.990:FF:000002">
    <property type="entry name" value="mRNA export factor elf1"/>
    <property type="match status" value="1"/>
</dbReference>
<dbReference type="CDD" id="cd18626">
    <property type="entry name" value="CD_eEF3"/>
    <property type="match status" value="1"/>
</dbReference>
<reference evidence="11 12" key="1">
    <citation type="journal article" date="2011" name="J. Gen. Appl. Microbiol.">
        <title>Draft genome sequencing of the enigmatic yeast Saitoella complicata.</title>
        <authorList>
            <person name="Nishida H."/>
            <person name="Hamamoto M."/>
            <person name="Sugiyama J."/>
        </authorList>
    </citation>
    <scope>NUCLEOTIDE SEQUENCE [LARGE SCALE GENOMIC DNA]</scope>
    <source>
        <strain evidence="11 12">NRRL Y-17804</strain>
    </source>
</reference>
<keyword evidence="9" id="KW-1133">Transmembrane helix</keyword>
<dbReference type="Proteomes" id="UP000033140">
    <property type="component" value="Unassembled WGS sequence"/>
</dbReference>
<evidence type="ECO:0000313" key="11">
    <source>
        <dbReference type="EMBL" id="GAO51580.1"/>
    </source>
</evidence>
<evidence type="ECO:0000256" key="3">
    <source>
        <dbReference type="ARBA" id="ARBA00022490"/>
    </source>
</evidence>
<keyword evidence="9" id="KW-0472">Membrane</keyword>
<keyword evidence="12" id="KW-1185">Reference proteome</keyword>
<comment type="similarity">
    <text evidence="2">Belongs to the ABC transporter superfamily. ABCF family. EF3 subfamily.</text>
</comment>
<dbReference type="InterPro" id="IPR017871">
    <property type="entry name" value="ABC_transporter-like_CS"/>
</dbReference>
<dbReference type="InterPro" id="IPR021133">
    <property type="entry name" value="HEAT_type_2"/>
</dbReference>
<dbReference type="Pfam" id="PF00385">
    <property type="entry name" value="Chromo"/>
    <property type="match status" value="1"/>
</dbReference>
<evidence type="ECO:0000256" key="4">
    <source>
        <dbReference type="ARBA" id="ARBA00022737"/>
    </source>
</evidence>
<sequence>MTFAVVISLRLGWTLEPANRVSDELHQLAVRIVKDQARLSPESLRRVRRASERKSCIVSTEFPGECRRVCLYSRFVAVAPRLNHHPPPLNRSLRANQGSFAGSRFLQVVLFNQSFTMVAPTGTIEDLLAQLYIAETSDDCLHVADQLAEGLLNAAPAAPATTIRNLIDSRVLENLQQNAQNKKDGLKRESALIGYYRLFDAFSKHPEVAATPFFLQYLPVVLDTHADKGQVVRDAAAYALEALCSNFRPEELGAAVWPAVRDYFNTDPKWQSKIAALSVLAKFPKISKEQVSEHLVELIPAVQLCMHDTKAEASEAAIACMKGLLSTVENLDIKPHLSLIVECMAKPTQVPACIKALSAQTFVAEVNAPVLAILVPILVRALNERSQEVLRQTVIVADNLCRLVKDPLDAARFLPELMPLVQERVVKVASMPEVRALATKAYNTMVAAGAEAKVADVSHETTPQQVRTLLEGLVAKKLGWKPPADNVSGTLYHILSLILAQMVNNDRLSTSTWTEVYVGPYMAPVLGTPKMSLELGQDMVNHYLEEYKKAHPNEFDDDEAGEKIVDVDFSLAYGGMMLLNHTHLRLYRGRRYGIVAHNGAGKSTLMRAIATGKLEGFPSPEEVRTCFVEHNLQGSESVSPILDFVAEDEELVKLGITKEQTAATLLEVGFTPERQAAPVSSLSGGWRMKLSLARAMLMNVDVLLLDEPTNHLDVTNIAWLESYLNSQHHITSMIVSHDSKFLDNVCTDIIHYERKKLAYYRGNLSAFVDVHPAAKSYYTLDASNVKFKFPPPGILSGIKSNTKAIMRMTHCHFTYPGAAKKSLDDVSATLTLSSRVAVIGANGAGKSTLIKVLTGEVIPQEGAVDKHPNLRVGYVAQHAFHHVEQHMDLTPNQYIQWRYAGGEDREVLEKASRILTDEEKAQLDTPFVVQTPHGEETRKVEMIIGRQKLKKTFQYEVKWQNMGHKFNLSVPRDRLIEKGFAKMVQRFDDYLASKEGLGYRELSPAVIRKHFEEIGLDGDIADHNAIRGLSGGQKVKVVIAAAMWNNPHLLVLDEPTNYLDRDSLGGLAVAIRDWAGGVVIISHSSEFVGALCPEQWIVENGKVISRTKDGIDESKFLDKTDEKAAEPESGAIGKARKKKKMTRNEKKVQEERRRLRHIAWLSSAPGTPKYEDTDDDLVLLSTVLFFVYVFLFCTIEVTLFR</sequence>
<dbReference type="SUPFAM" id="SSF52540">
    <property type="entry name" value="P-loop containing nucleoside triphosphate hydrolases"/>
    <property type="match status" value="2"/>
</dbReference>
<keyword evidence="3" id="KW-0963">Cytoplasm</keyword>
<accession>A0A0E9NQ80</accession>
<dbReference type="InterPro" id="IPR015688">
    <property type="entry name" value="eEF3_ABC2_chromodomain-like"/>
</dbReference>
<keyword evidence="5" id="KW-0547">Nucleotide-binding</keyword>
<name>A0A0E9NQ80_SAICN</name>
<comment type="caution">
    <text evidence="11">The sequence shown here is derived from an EMBL/GenBank/DDBJ whole genome shotgun (WGS) entry which is preliminary data.</text>
</comment>
<dbReference type="AlphaFoldDB" id="A0A0E9NQ80"/>
<evidence type="ECO:0000256" key="8">
    <source>
        <dbReference type="SAM" id="MobiDB-lite"/>
    </source>
</evidence>
<dbReference type="Pfam" id="PF24984">
    <property type="entry name" value="HEAT_EF3_GNC1"/>
    <property type="match status" value="1"/>
</dbReference>
<dbReference type="InterPro" id="IPR050611">
    <property type="entry name" value="ABCF"/>
</dbReference>
<dbReference type="InterPro" id="IPR016197">
    <property type="entry name" value="Chromo-like_dom_sf"/>
</dbReference>
<feature type="domain" description="ABC transporter" evidence="10">
    <location>
        <begin position="806"/>
        <end position="1125"/>
    </location>
</feature>
<dbReference type="FunFam" id="3.40.50.300:FF:000193">
    <property type="entry name" value="Probable Elongation factor 3"/>
    <property type="match status" value="1"/>
</dbReference>
<evidence type="ECO:0000256" key="5">
    <source>
        <dbReference type="ARBA" id="ARBA00022741"/>
    </source>
</evidence>
<dbReference type="Gene3D" id="1.25.10.10">
    <property type="entry name" value="Leucine-rich Repeat Variant"/>
    <property type="match status" value="1"/>
</dbReference>
<dbReference type="GO" id="GO:0016887">
    <property type="term" value="F:ATP hydrolysis activity"/>
    <property type="evidence" value="ECO:0007669"/>
    <property type="project" value="InterPro"/>
</dbReference>